<accession>C4J2V7</accession>
<reference evidence="1" key="1">
    <citation type="journal article" date="2009" name="PLoS Genet.">
        <title>Sequencing, mapping, and analysis of 27,455 maize full-length cDNAs.</title>
        <authorList>
            <person name="Soderlund C."/>
            <person name="Descour A."/>
            <person name="Kudrna D."/>
            <person name="Bomhoff M."/>
            <person name="Boyd L."/>
            <person name="Currie J."/>
            <person name="Angelova A."/>
            <person name="Collura K."/>
            <person name="Wissotski M."/>
            <person name="Ashley E."/>
            <person name="Morrow D."/>
            <person name="Fernandes J."/>
            <person name="Walbot V."/>
            <person name="Yu Y."/>
        </authorList>
    </citation>
    <scope>NUCLEOTIDE SEQUENCE</scope>
    <source>
        <strain evidence="1">B73</strain>
    </source>
</reference>
<dbReference type="EMBL" id="BT085154">
    <property type="protein sequence ID" value="ACR35507.1"/>
    <property type="molecule type" value="mRNA"/>
</dbReference>
<sequence>MSSIYLPAEIPS</sequence>
<name>C4J2V7_MAIZE</name>
<organism evidence="1">
    <name type="scientific">Zea mays</name>
    <name type="common">Maize</name>
    <dbReference type="NCBI Taxonomy" id="4577"/>
    <lineage>
        <taxon>Eukaryota</taxon>
        <taxon>Viridiplantae</taxon>
        <taxon>Streptophyta</taxon>
        <taxon>Embryophyta</taxon>
        <taxon>Tracheophyta</taxon>
        <taxon>Spermatophyta</taxon>
        <taxon>Magnoliopsida</taxon>
        <taxon>Liliopsida</taxon>
        <taxon>Poales</taxon>
        <taxon>Poaceae</taxon>
        <taxon>PACMAD clade</taxon>
        <taxon>Panicoideae</taxon>
        <taxon>Andropogonodae</taxon>
        <taxon>Andropogoneae</taxon>
        <taxon>Tripsacinae</taxon>
        <taxon>Zea</taxon>
    </lineage>
</organism>
<protein>
    <submittedName>
        <fullName evidence="1">Uncharacterized protein</fullName>
    </submittedName>
</protein>
<proteinExistence type="evidence at transcript level"/>
<evidence type="ECO:0000313" key="1">
    <source>
        <dbReference type="EMBL" id="ACR35507.1"/>
    </source>
</evidence>